<protein>
    <submittedName>
        <fullName evidence="2">N-acetylmuramoyl-L-alanine amidase</fullName>
    </submittedName>
</protein>
<dbReference type="RefSeq" id="WP_107150142.1">
    <property type="nucleotide sequence ID" value="NZ_PYUC01000003.1"/>
</dbReference>
<evidence type="ECO:0000313" key="2">
    <source>
        <dbReference type="EMBL" id="PTB21642.1"/>
    </source>
</evidence>
<organism evidence="2 3">
    <name type="scientific">Trinickia symbiotica</name>
    <dbReference type="NCBI Taxonomy" id="863227"/>
    <lineage>
        <taxon>Bacteria</taxon>
        <taxon>Pseudomonadati</taxon>
        <taxon>Pseudomonadota</taxon>
        <taxon>Betaproteobacteria</taxon>
        <taxon>Burkholderiales</taxon>
        <taxon>Burkholderiaceae</taxon>
        <taxon>Trinickia</taxon>
    </lineage>
</organism>
<gene>
    <name evidence="2" type="ORF">C9I57_08440</name>
</gene>
<dbReference type="SUPFAM" id="SSF47090">
    <property type="entry name" value="PGBD-like"/>
    <property type="match status" value="1"/>
</dbReference>
<dbReference type="Proteomes" id="UP000240638">
    <property type="component" value="Unassembled WGS sequence"/>
</dbReference>
<feature type="domain" description="N-acetylmuramoyl-L-alanine amidase" evidence="1">
    <location>
        <begin position="24"/>
        <end position="165"/>
    </location>
</feature>
<sequence>MSFSLTWLPDVLKAAGLKVAICPGWEERGHGDMGAVQGVLCHHTAGPPRGNMPSLDTLIQGRPDLKGPLAHLGLGRDGTFYVVAAGLCYHAGAGRWRGITAGNTHFIGIEAENTGNSSDSPWPQIQVQCYRQGAAAILRRIQGSADFCIGHKEYALPVGRKTDPNFDMQSFRVEVATLLNAGVPALTPIPAMEAAGMQGEAPRRTLRRGERDLLVRDIQAACGVHVDGSFGAETEASVREFQRGHGLTPDGIVGPKTWEAIDRVMEH</sequence>
<dbReference type="InterPro" id="IPR002502">
    <property type="entry name" value="Amidase_domain"/>
</dbReference>
<name>A0A2T3XYS4_9BURK</name>
<dbReference type="GO" id="GO:0008745">
    <property type="term" value="F:N-acetylmuramoyl-L-alanine amidase activity"/>
    <property type="evidence" value="ECO:0007669"/>
    <property type="project" value="InterPro"/>
</dbReference>
<dbReference type="InterPro" id="IPR002477">
    <property type="entry name" value="Peptidoglycan-bd-like"/>
</dbReference>
<dbReference type="SUPFAM" id="SSF55846">
    <property type="entry name" value="N-acetylmuramoyl-L-alanine amidase-like"/>
    <property type="match status" value="1"/>
</dbReference>
<comment type="caution">
    <text evidence="2">The sequence shown here is derived from an EMBL/GenBank/DDBJ whole genome shotgun (WGS) entry which is preliminary data.</text>
</comment>
<dbReference type="Gene3D" id="1.10.101.10">
    <property type="entry name" value="PGBD-like superfamily/PGBD"/>
    <property type="match status" value="1"/>
</dbReference>
<dbReference type="InterPro" id="IPR036505">
    <property type="entry name" value="Amidase/PGRP_sf"/>
</dbReference>
<dbReference type="InterPro" id="IPR036365">
    <property type="entry name" value="PGBD-like_sf"/>
</dbReference>
<dbReference type="AlphaFoldDB" id="A0A2T3XYS4"/>
<evidence type="ECO:0000259" key="1">
    <source>
        <dbReference type="SMART" id="SM00644"/>
    </source>
</evidence>
<dbReference type="Pfam" id="PF01471">
    <property type="entry name" value="PG_binding_1"/>
    <property type="match status" value="1"/>
</dbReference>
<evidence type="ECO:0000313" key="3">
    <source>
        <dbReference type="Proteomes" id="UP000240638"/>
    </source>
</evidence>
<dbReference type="EMBL" id="PYUC01000003">
    <property type="protein sequence ID" value="PTB21642.1"/>
    <property type="molecule type" value="Genomic_DNA"/>
</dbReference>
<accession>A0A2T3XYS4</accession>
<dbReference type="Gene3D" id="3.40.80.10">
    <property type="entry name" value="Peptidoglycan recognition protein-like"/>
    <property type="match status" value="1"/>
</dbReference>
<dbReference type="GO" id="GO:0009253">
    <property type="term" value="P:peptidoglycan catabolic process"/>
    <property type="evidence" value="ECO:0007669"/>
    <property type="project" value="InterPro"/>
</dbReference>
<reference evidence="2 3" key="1">
    <citation type="submission" date="2018-03" db="EMBL/GenBank/DDBJ databases">
        <title>Whole genome analyses suggest that Burkholderia sensu lato contains two further novel genera in the rhizoxinica-symbiotica group Mycetohabitans gen. nov., and Trinickia gen. nov.: implications for the evolution of diazotrophy and nodulation in the Burkholderiaceae.</title>
        <authorList>
            <person name="Estrada De Los Santos P."/>
            <person name="Palmer M."/>
            <person name="Chavez-Ramirez B."/>
            <person name="Steenkamp E.T."/>
            <person name="Hirsch A.M."/>
            <person name="Manyaka P."/>
            <person name="Maluk M."/>
            <person name="Lafos M."/>
            <person name="Crook M."/>
            <person name="Gross E."/>
            <person name="Simon M.F."/>
            <person name="Bueno Dos Reis Junior F."/>
            <person name="Poole P.S."/>
            <person name="Venter S.N."/>
            <person name="James E.K."/>
        </authorList>
    </citation>
    <scope>NUCLEOTIDE SEQUENCE [LARGE SCALE GENOMIC DNA]</scope>
    <source>
        <strain evidence="2 3">JPY-366</strain>
    </source>
</reference>
<proteinExistence type="predicted"/>
<dbReference type="InterPro" id="IPR036366">
    <property type="entry name" value="PGBDSf"/>
</dbReference>
<dbReference type="SMART" id="SM00644">
    <property type="entry name" value="Ami_2"/>
    <property type="match status" value="1"/>
</dbReference>
<dbReference type="Pfam" id="PF01510">
    <property type="entry name" value="Amidase_2"/>
    <property type="match status" value="1"/>
</dbReference>